<evidence type="ECO:0000313" key="2">
    <source>
        <dbReference type="EMBL" id="CAD9436129.1"/>
    </source>
</evidence>
<dbReference type="AlphaFoldDB" id="A0A7S2CV52"/>
<sequence>MEANLENYPTPRGKAAKRSIQCRSHGDKAPKRLKENELTACTQRLRLSIEGNAINSDAKTSPYNLDLNSAFNSPQAVSKTVNQTCGYVRINDQGQEVTSSLSSLYRERSSKLESPLLGLPPSLTLDLLAESDTVSVITPPQKKKRRKMPRRPVTAPTYLLMSDRAPKLDIYDPDDSTANRQQALQVFEKFIKNEQKKTYILTEHNK</sequence>
<accession>A0A7S2CV52</accession>
<proteinExistence type="predicted"/>
<dbReference type="EMBL" id="HBGS01033624">
    <property type="protein sequence ID" value="CAD9436129.1"/>
    <property type="molecule type" value="Transcribed_RNA"/>
</dbReference>
<gene>
    <name evidence="2" type="ORF">DSPE1174_LOCUS17299</name>
</gene>
<organism evidence="2">
    <name type="scientific">Octactis speculum</name>
    <dbReference type="NCBI Taxonomy" id="3111310"/>
    <lineage>
        <taxon>Eukaryota</taxon>
        <taxon>Sar</taxon>
        <taxon>Stramenopiles</taxon>
        <taxon>Ochrophyta</taxon>
        <taxon>Dictyochophyceae</taxon>
        <taxon>Dictyochales</taxon>
        <taxon>Dictyochaceae</taxon>
        <taxon>Octactis</taxon>
    </lineage>
</organism>
<name>A0A7S2CV52_9STRA</name>
<feature type="region of interest" description="Disordered" evidence="1">
    <location>
        <begin position="1"/>
        <end position="28"/>
    </location>
</feature>
<protein>
    <submittedName>
        <fullName evidence="2">Uncharacterized protein</fullName>
    </submittedName>
</protein>
<evidence type="ECO:0000256" key="1">
    <source>
        <dbReference type="SAM" id="MobiDB-lite"/>
    </source>
</evidence>
<reference evidence="2" key="1">
    <citation type="submission" date="2021-01" db="EMBL/GenBank/DDBJ databases">
        <authorList>
            <person name="Corre E."/>
            <person name="Pelletier E."/>
            <person name="Niang G."/>
            <person name="Scheremetjew M."/>
            <person name="Finn R."/>
            <person name="Kale V."/>
            <person name="Holt S."/>
            <person name="Cochrane G."/>
            <person name="Meng A."/>
            <person name="Brown T."/>
            <person name="Cohen L."/>
        </authorList>
    </citation>
    <scope>NUCLEOTIDE SEQUENCE</scope>
    <source>
        <strain evidence="2">CCMP1381</strain>
    </source>
</reference>